<evidence type="ECO:0000256" key="9">
    <source>
        <dbReference type="HAMAP-Rule" id="MF_00530"/>
    </source>
</evidence>
<dbReference type="EMBL" id="CP030775">
    <property type="protein sequence ID" value="AXB86131.1"/>
    <property type="molecule type" value="Genomic_DNA"/>
</dbReference>
<organism evidence="16 18">
    <name type="scientific">Clostridium butyricum</name>
    <dbReference type="NCBI Taxonomy" id="1492"/>
    <lineage>
        <taxon>Bacteria</taxon>
        <taxon>Bacillati</taxon>
        <taxon>Bacillota</taxon>
        <taxon>Clostridia</taxon>
        <taxon>Eubacteriales</taxon>
        <taxon>Clostridiaceae</taxon>
        <taxon>Clostridium</taxon>
    </lineage>
</organism>
<dbReference type="EMBL" id="LRDH01000126">
    <property type="protein sequence ID" value="PPV13172.1"/>
    <property type="molecule type" value="Genomic_DNA"/>
</dbReference>
<evidence type="ECO:0000313" key="15">
    <source>
        <dbReference type="EMBL" id="NAS18270.1"/>
    </source>
</evidence>
<dbReference type="Proteomes" id="UP000474042">
    <property type="component" value="Unassembled WGS sequence"/>
</dbReference>
<dbReference type="EMBL" id="WOFV02000029">
    <property type="protein sequence ID" value="NAS18270.1"/>
    <property type="molecule type" value="Genomic_DNA"/>
</dbReference>
<dbReference type="Gene3D" id="2.60.15.10">
    <property type="entry name" value="F0F1 ATP synthase delta/epsilon subunit, N-terminal"/>
    <property type="match status" value="1"/>
</dbReference>
<evidence type="ECO:0000256" key="2">
    <source>
        <dbReference type="ARBA" id="ARBA00005712"/>
    </source>
</evidence>
<dbReference type="SUPFAM" id="SSF51344">
    <property type="entry name" value="Epsilon subunit of F1F0-ATP synthase N-terminal domain"/>
    <property type="match status" value="1"/>
</dbReference>
<evidence type="ECO:0000313" key="18">
    <source>
        <dbReference type="Proteomes" id="UP000238081"/>
    </source>
</evidence>
<evidence type="ECO:0000313" key="20">
    <source>
        <dbReference type="Proteomes" id="UP000474042"/>
    </source>
</evidence>
<dbReference type="EMBL" id="BKBC01000023">
    <property type="protein sequence ID" value="GEQ21467.1"/>
    <property type="molecule type" value="Genomic_DNA"/>
</dbReference>
<accession>A0A0Q0YPT8</accession>
<feature type="domain" description="ATP synthase epsilon subunit C-terminal" evidence="11">
    <location>
        <begin position="88"/>
        <end position="130"/>
    </location>
</feature>
<dbReference type="OrthoDB" id="9804110at2"/>
<evidence type="ECO:0000256" key="6">
    <source>
        <dbReference type="ARBA" id="ARBA00023136"/>
    </source>
</evidence>
<dbReference type="GO" id="GO:0045259">
    <property type="term" value="C:proton-transporting ATP synthase complex"/>
    <property type="evidence" value="ECO:0007669"/>
    <property type="project" value="UniProtKB-KW"/>
</dbReference>
<evidence type="ECO:0000256" key="1">
    <source>
        <dbReference type="ARBA" id="ARBA00004184"/>
    </source>
</evidence>
<evidence type="ECO:0000313" key="16">
    <source>
        <dbReference type="EMBL" id="PPV13172.1"/>
    </source>
</evidence>
<dbReference type="GeneID" id="92945612"/>
<evidence type="ECO:0000259" key="12">
    <source>
        <dbReference type="Pfam" id="PF02823"/>
    </source>
</evidence>
<comment type="subcellular location">
    <subcellularLocation>
        <location evidence="9">Cell membrane</location>
        <topology evidence="9">Peripheral membrane protein</topology>
    </subcellularLocation>
    <subcellularLocation>
        <location evidence="1">Endomembrane system</location>
        <topology evidence="1">Peripheral membrane protein</topology>
    </subcellularLocation>
</comment>
<reference evidence="13" key="2">
    <citation type="submission" date="2018-07" db="EMBL/GenBank/DDBJ databases">
        <title>Complete genome sequence of Clostridium butyricum S-45-5 isolated from human feces.</title>
        <authorList>
            <person name="Chang Y.-H."/>
            <person name="Shin Y."/>
        </authorList>
    </citation>
    <scope>NUCLEOTIDE SEQUENCE [LARGE SCALE GENOMIC DNA]</scope>
    <source>
        <strain evidence="13">S-45-5</strain>
    </source>
</reference>
<evidence type="ECO:0000256" key="8">
    <source>
        <dbReference type="ARBA" id="ARBA00023310"/>
    </source>
</evidence>
<evidence type="ECO:0000313" key="14">
    <source>
        <dbReference type="EMBL" id="GEQ21467.1"/>
    </source>
</evidence>
<sequence>MANSFLLKIVTPSHDVYEGMVQRVFLKNSDGEFEVLANHENMITSTVPNIAKFIDENGEAFELFISTAIVNVVKGEVIICSDAAEFAKDIDFERAEKAKKRAEEKMLSPDIFDKERVKLALLRANERIKLKNK</sequence>
<dbReference type="InterPro" id="IPR036771">
    <property type="entry name" value="ATPsynth_dsu/esu_N"/>
</dbReference>
<keyword evidence="7 9" id="KW-0139">CF(1)</keyword>
<dbReference type="Proteomes" id="UP000238081">
    <property type="component" value="Unassembled WGS sequence"/>
</dbReference>
<evidence type="ECO:0000256" key="5">
    <source>
        <dbReference type="ARBA" id="ARBA00023065"/>
    </source>
</evidence>
<dbReference type="AlphaFoldDB" id="A0A0Q0YPT8"/>
<feature type="domain" description="ATP synthase F1 complex delta/epsilon subunit N-terminal" evidence="12">
    <location>
        <begin position="7"/>
        <end position="84"/>
    </location>
</feature>
<reference evidence="16 18" key="1">
    <citation type="submission" date="2016-01" db="EMBL/GenBank/DDBJ databases">
        <title>Characterization of the Clostridium difficile lineages that are prevalent in Hong Kong and China.</title>
        <authorList>
            <person name="Kwok J.S.-L."/>
            <person name="Lam W.-Y."/>
            <person name="Ip M."/>
            <person name="Chan T.-F."/>
            <person name="Hawkey P.M."/>
            <person name="Tsui S.K.-W."/>
        </authorList>
    </citation>
    <scope>NUCLEOTIDE SEQUENCE [LARGE SCALE GENOMIC DNA]</scope>
    <source>
        <strain evidence="16 18">300064</strain>
    </source>
</reference>
<evidence type="ECO:0000313" key="17">
    <source>
        <dbReference type="EMBL" id="QMW92332.1"/>
    </source>
</evidence>
<evidence type="ECO:0000256" key="4">
    <source>
        <dbReference type="ARBA" id="ARBA00022475"/>
    </source>
</evidence>
<dbReference type="PANTHER" id="PTHR13822">
    <property type="entry name" value="ATP SYNTHASE DELTA/EPSILON CHAIN"/>
    <property type="match status" value="1"/>
</dbReference>
<dbReference type="KEGG" id="cbut:ATN24_03825"/>
<keyword evidence="4 9" id="KW-1003">Cell membrane</keyword>
<dbReference type="EMBL" id="CP040626">
    <property type="protein sequence ID" value="QMW92332.1"/>
    <property type="molecule type" value="Genomic_DNA"/>
</dbReference>
<keyword evidence="3 9" id="KW-0813">Transport</keyword>
<evidence type="ECO:0000256" key="7">
    <source>
        <dbReference type="ARBA" id="ARBA00023196"/>
    </source>
</evidence>
<keyword evidence="6 9" id="KW-0472">Membrane</keyword>
<evidence type="ECO:0000256" key="3">
    <source>
        <dbReference type="ARBA" id="ARBA00022448"/>
    </source>
</evidence>
<dbReference type="GO" id="GO:0005524">
    <property type="term" value="F:ATP binding"/>
    <property type="evidence" value="ECO:0007669"/>
    <property type="project" value="UniProtKB-UniRule"/>
</dbReference>
<evidence type="ECO:0000259" key="11">
    <source>
        <dbReference type="Pfam" id="PF00401"/>
    </source>
</evidence>
<dbReference type="InterPro" id="IPR001469">
    <property type="entry name" value="ATP_synth_F1_dsu/esu"/>
</dbReference>
<keyword evidence="5 9" id="KW-0406">Ion transport</keyword>
<evidence type="ECO:0000313" key="19">
    <source>
        <dbReference type="Proteomes" id="UP000321089"/>
    </source>
</evidence>
<dbReference type="Proteomes" id="UP000321089">
    <property type="component" value="Unassembled WGS sequence"/>
</dbReference>
<comment type="function">
    <text evidence="9">Produces ATP from ADP in the presence of a proton gradient across the membrane.</text>
</comment>
<dbReference type="Pfam" id="PF00401">
    <property type="entry name" value="ATP-synt_DE"/>
    <property type="match status" value="1"/>
</dbReference>
<keyword evidence="8 9" id="KW-0066">ATP synthesis</keyword>
<dbReference type="RefSeq" id="WP_002582285.1">
    <property type="nucleotide sequence ID" value="NZ_AP019716.1"/>
</dbReference>
<reference evidence="17 21" key="3">
    <citation type="submission" date="2019-05" db="EMBL/GenBank/DDBJ databases">
        <authorList>
            <person name="Schori C."/>
            <person name="Ahrens C."/>
        </authorList>
    </citation>
    <scope>NUCLEOTIDE SEQUENCE [LARGE SCALE GENOMIC DNA]</scope>
    <source>
        <strain evidence="17 21">DSM 10702</strain>
    </source>
</reference>
<dbReference type="CDD" id="cd12152">
    <property type="entry name" value="F1-ATPase_delta"/>
    <property type="match status" value="1"/>
</dbReference>
<name>A0A0Q0YPT8_CLOBU</name>
<dbReference type="Proteomes" id="UP000515243">
    <property type="component" value="Chromosome 1"/>
</dbReference>
<gene>
    <name evidence="9 13" type="primary">atpC</name>
    <name evidence="16" type="ORF">AWN73_17120</name>
    <name evidence="14" type="ORF">CBU02nite_19730</name>
    <name evidence="13" type="ORF">DRB99_14500</name>
    <name evidence="17" type="ORF">FF104_15525</name>
    <name evidence="15" type="ORF">GND98_010420</name>
</gene>
<dbReference type="NCBIfam" id="TIGR01216">
    <property type="entry name" value="ATP_synt_epsi"/>
    <property type="match status" value="1"/>
</dbReference>
<dbReference type="PANTHER" id="PTHR13822:SF10">
    <property type="entry name" value="ATP SYNTHASE EPSILON CHAIN, CHLOROPLASTIC"/>
    <property type="match status" value="1"/>
</dbReference>
<dbReference type="GO" id="GO:0046933">
    <property type="term" value="F:proton-transporting ATP synthase activity, rotational mechanism"/>
    <property type="evidence" value="ECO:0007669"/>
    <property type="project" value="UniProtKB-UniRule"/>
</dbReference>
<evidence type="ECO:0000256" key="10">
    <source>
        <dbReference type="RuleBase" id="RU003656"/>
    </source>
</evidence>
<dbReference type="InterPro" id="IPR020546">
    <property type="entry name" value="ATP_synth_F1_dsu/esu_N"/>
</dbReference>
<dbReference type="Pfam" id="PF02823">
    <property type="entry name" value="ATP-synt_DE_N"/>
    <property type="match status" value="1"/>
</dbReference>
<comment type="subunit">
    <text evidence="9 10">F-type ATPases have 2 components, CF(1) - the catalytic core - and CF(0) - the membrane proton channel. CF(1) has five subunits: alpha(3), beta(3), gamma(1), delta(1), epsilon(1). CF(0) has three main subunits: a, b and c.</text>
</comment>
<keyword evidence="9" id="KW-0375">Hydrogen ion transport</keyword>
<comment type="similarity">
    <text evidence="2 9 10">Belongs to the ATPase epsilon chain family.</text>
</comment>
<dbReference type="InterPro" id="IPR020547">
    <property type="entry name" value="ATP_synth_F1_esu_C"/>
</dbReference>
<dbReference type="GO" id="GO:0012505">
    <property type="term" value="C:endomembrane system"/>
    <property type="evidence" value="ECO:0007669"/>
    <property type="project" value="UniProtKB-SubCell"/>
</dbReference>
<evidence type="ECO:0000313" key="21">
    <source>
        <dbReference type="Proteomes" id="UP000515243"/>
    </source>
</evidence>
<protein>
    <recommendedName>
        <fullName evidence="9">ATP synthase epsilon chain</fullName>
    </recommendedName>
    <alternativeName>
        <fullName evidence="9">ATP synthase F1 sector epsilon subunit</fullName>
    </alternativeName>
    <alternativeName>
        <fullName evidence="9">F-ATPase epsilon subunit</fullName>
    </alternativeName>
</protein>
<evidence type="ECO:0000313" key="13">
    <source>
        <dbReference type="EMBL" id="AXB86131.1"/>
    </source>
</evidence>
<proteinExistence type="inferred from homology"/>
<dbReference type="GO" id="GO:0005886">
    <property type="term" value="C:plasma membrane"/>
    <property type="evidence" value="ECO:0007669"/>
    <property type="project" value="UniProtKB-SubCell"/>
</dbReference>
<reference evidence="14 19" key="4">
    <citation type="submission" date="2019-07" db="EMBL/GenBank/DDBJ databases">
        <title>Whole genome shotgun sequence of Clostridium butyricum NBRC 3858.</title>
        <authorList>
            <person name="Hosoyama A."/>
            <person name="Uohara A."/>
            <person name="Ohji S."/>
            <person name="Ichikawa N."/>
        </authorList>
    </citation>
    <scope>NUCLEOTIDE SEQUENCE [LARGE SCALE GENOMIC DNA]</scope>
    <source>
        <strain evidence="14 19">NBRC 3858</strain>
    </source>
</reference>
<dbReference type="Gene3D" id="1.20.5.440">
    <property type="entry name" value="ATP synthase delta/epsilon subunit, C-terminal domain"/>
    <property type="match status" value="1"/>
</dbReference>
<reference evidence="15 20" key="5">
    <citation type="submission" date="2020-01" db="EMBL/GenBank/DDBJ databases">
        <title>Genome sequence of a 1,3-propanediol producer, Clostridium butyricum S3.</title>
        <authorList>
            <person name="Zhou J."/>
        </authorList>
    </citation>
    <scope>NUCLEOTIDE SEQUENCE [LARGE SCALE GENOMIC DNA]</scope>
    <source>
        <strain evidence="15 20">S3</strain>
    </source>
</reference>
<dbReference type="HAMAP" id="MF_00530">
    <property type="entry name" value="ATP_synth_epsil_bac"/>
    <property type="match status" value="1"/>
</dbReference>